<dbReference type="SFLD" id="SFLDG01129">
    <property type="entry name" value="C1.5:_HAD__Beta-PGM__Phosphata"/>
    <property type="match status" value="1"/>
</dbReference>
<comment type="caution">
    <text evidence="1">The sequence shown here is derived from an EMBL/GenBank/DDBJ whole genome shotgun (WGS) entry which is preliminary data.</text>
</comment>
<dbReference type="PANTHER" id="PTHR43885:SF1">
    <property type="entry name" value="SUPERFAMILY HYDROLASE, PUTATIVE (AFU_ORTHOLOGUE AFUA_4G13290)-RELATED"/>
    <property type="match status" value="1"/>
</dbReference>
<dbReference type="InterPro" id="IPR023214">
    <property type="entry name" value="HAD_sf"/>
</dbReference>
<dbReference type="InterPro" id="IPR041492">
    <property type="entry name" value="HAD_2"/>
</dbReference>
<dbReference type="Proteomes" id="UP000177268">
    <property type="component" value="Unassembled WGS sequence"/>
</dbReference>
<dbReference type="SFLD" id="SFLDS00003">
    <property type="entry name" value="Haloacid_Dehalogenase"/>
    <property type="match status" value="1"/>
</dbReference>
<name>A0A1F5ZG85_9BACT</name>
<dbReference type="PANTHER" id="PTHR43885">
    <property type="entry name" value="HALOACID DEHALOGENASE-LIKE HYDROLASE"/>
    <property type="match status" value="1"/>
</dbReference>
<dbReference type="EMBL" id="MFIZ01000025">
    <property type="protein sequence ID" value="OGG11508.1"/>
    <property type="molecule type" value="Genomic_DNA"/>
</dbReference>
<evidence type="ECO:0000313" key="1">
    <source>
        <dbReference type="EMBL" id="OGG11508.1"/>
    </source>
</evidence>
<protein>
    <recommendedName>
        <fullName evidence="3">Haloacid dehalogenase</fullName>
    </recommendedName>
</protein>
<evidence type="ECO:0000313" key="2">
    <source>
        <dbReference type="Proteomes" id="UP000177268"/>
    </source>
</evidence>
<accession>A0A1F5ZG85</accession>
<dbReference type="Gene3D" id="1.10.150.240">
    <property type="entry name" value="Putative phosphatase, domain 2"/>
    <property type="match status" value="1"/>
</dbReference>
<dbReference type="InterPro" id="IPR006439">
    <property type="entry name" value="HAD-SF_hydro_IA"/>
</dbReference>
<organism evidence="1 2">
    <name type="scientific">Candidatus Gottesmanbacteria bacterium RBG_13_45_10</name>
    <dbReference type="NCBI Taxonomy" id="1798370"/>
    <lineage>
        <taxon>Bacteria</taxon>
        <taxon>Candidatus Gottesmaniibacteriota</taxon>
    </lineage>
</organism>
<evidence type="ECO:0008006" key="3">
    <source>
        <dbReference type="Google" id="ProtNLM"/>
    </source>
</evidence>
<reference evidence="1 2" key="1">
    <citation type="journal article" date="2016" name="Nat. Commun.">
        <title>Thousands of microbial genomes shed light on interconnected biogeochemical processes in an aquifer system.</title>
        <authorList>
            <person name="Anantharaman K."/>
            <person name="Brown C.T."/>
            <person name="Hug L.A."/>
            <person name="Sharon I."/>
            <person name="Castelle C.J."/>
            <person name="Probst A.J."/>
            <person name="Thomas B.C."/>
            <person name="Singh A."/>
            <person name="Wilkins M.J."/>
            <person name="Karaoz U."/>
            <person name="Brodie E.L."/>
            <person name="Williams K.H."/>
            <person name="Hubbard S.S."/>
            <person name="Banfield J.F."/>
        </authorList>
    </citation>
    <scope>NUCLEOTIDE SEQUENCE [LARGE SCALE GENOMIC DNA]</scope>
</reference>
<dbReference type="NCBIfam" id="TIGR01549">
    <property type="entry name" value="HAD-SF-IA-v1"/>
    <property type="match status" value="1"/>
</dbReference>
<proteinExistence type="predicted"/>
<dbReference type="AlphaFoldDB" id="A0A1F5ZG85"/>
<dbReference type="SUPFAM" id="SSF56784">
    <property type="entry name" value="HAD-like"/>
    <property type="match status" value="1"/>
</dbReference>
<dbReference type="InterPro" id="IPR036412">
    <property type="entry name" value="HAD-like_sf"/>
</dbReference>
<dbReference type="InterPro" id="IPR023198">
    <property type="entry name" value="PGP-like_dom2"/>
</dbReference>
<gene>
    <name evidence="1" type="ORF">A2Z00_02645</name>
</gene>
<dbReference type="Gene3D" id="3.40.50.1000">
    <property type="entry name" value="HAD superfamily/HAD-like"/>
    <property type="match status" value="1"/>
</dbReference>
<dbReference type="STRING" id="1798370.A2Z00_02645"/>
<sequence length="232" mass="26475">MNSRLVLFDIDGTLIYHVGPQRWEEQYIRAFTSVYHIPADFDIAQYDGTIDRHLAWDIAKKFDISRQQFLDRFPLYINDMHDQLTEWAKAHRLFKPIDDAVALVSRLSGKNDVFLGIITGNAKRIAQWKLEHTGLSGYFHFGLYGDEAESRIELARLVFAKAQEELHQTFTSNQITVIGDTVHDIRCGKDIGAYTIGVTTGMHGPKKLLKAEHPSLLVDSLMDKRVLALFSL</sequence>
<dbReference type="Pfam" id="PF13419">
    <property type="entry name" value="HAD_2"/>
    <property type="match status" value="1"/>
</dbReference>